<keyword evidence="2 7" id="KW-0813">Transport</keyword>
<protein>
    <submittedName>
        <fullName evidence="9">Sugar ABC transporter permease</fullName>
    </submittedName>
</protein>
<keyword evidence="5 7" id="KW-1133">Transmembrane helix</keyword>
<dbReference type="EMBL" id="BMHP01000001">
    <property type="protein sequence ID" value="GGD61854.1"/>
    <property type="molecule type" value="Genomic_DNA"/>
</dbReference>
<dbReference type="SUPFAM" id="SSF161098">
    <property type="entry name" value="MetI-like"/>
    <property type="match status" value="1"/>
</dbReference>
<organism evidence="9 10">
    <name type="scientific">Paenibacillus nasutitermitis</name>
    <dbReference type="NCBI Taxonomy" id="1652958"/>
    <lineage>
        <taxon>Bacteria</taxon>
        <taxon>Bacillati</taxon>
        <taxon>Bacillota</taxon>
        <taxon>Bacilli</taxon>
        <taxon>Bacillales</taxon>
        <taxon>Paenibacillaceae</taxon>
        <taxon>Paenibacillus</taxon>
    </lineage>
</organism>
<keyword evidence="3" id="KW-1003">Cell membrane</keyword>
<dbReference type="Pfam" id="PF00528">
    <property type="entry name" value="BPD_transp_1"/>
    <property type="match status" value="1"/>
</dbReference>
<feature type="transmembrane region" description="Helical" evidence="7">
    <location>
        <begin position="88"/>
        <end position="108"/>
    </location>
</feature>
<evidence type="ECO:0000313" key="10">
    <source>
        <dbReference type="Proteomes" id="UP000612456"/>
    </source>
</evidence>
<feature type="transmembrane region" description="Helical" evidence="7">
    <location>
        <begin position="219"/>
        <end position="242"/>
    </location>
</feature>
<proteinExistence type="inferred from homology"/>
<evidence type="ECO:0000256" key="2">
    <source>
        <dbReference type="ARBA" id="ARBA00022448"/>
    </source>
</evidence>
<feature type="domain" description="ABC transmembrane type-1" evidence="8">
    <location>
        <begin position="84"/>
        <end position="299"/>
    </location>
</feature>
<keyword evidence="4 7" id="KW-0812">Transmembrane</keyword>
<name>A0A916YUK1_9BACL</name>
<dbReference type="GO" id="GO:0005886">
    <property type="term" value="C:plasma membrane"/>
    <property type="evidence" value="ECO:0007669"/>
    <property type="project" value="UniProtKB-SubCell"/>
</dbReference>
<evidence type="ECO:0000256" key="6">
    <source>
        <dbReference type="ARBA" id="ARBA00023136"/>
    </source>
</evidence>
<keyword evidence="6 7" id="KW-0472">Membrane</keyword>
<reference evidence="9" key="2">
    <citation type="submission" date="2020-09" db="EMBL/GenBank/DDBJ databases">
        <authorList>
            <person name="Sun Q."/>
            <person name="Zhou Y."/>
        </authorList>
    </citation>
    <scope>NUCLEOTIDE SEQUENCE</scope>
    <source>
        <strain evidence="9">CGMCC 1.15178</strain>
    </source>
</reference>
<feature type="transmembrane region" description="Helical" evidence="7">
    <location>
        <begin position="23"/>
        <end position="42"/>
    </location>
</feature>
<dbReference type="AlphaFoldDB" id="A0A916YUK1"/>
<comment type="subcellular location">
    <subcellularLocation>
        <location evidence="1 7">Cell membrane</location>
        <topology evidence="1 7">Multi-pass membrane protein</topology>
    </subcellularLocation>
</comment>
<dbReference type="PANTHER" id="PTHR43227:SF11">
    <property type="entry name" value="BLL4140 PROTEIN"/>
    <property type="match status" value="1"/>
</dbReference>
<feature type="transmembrane region" description="Helical" evidence="7">
    <location>
        <begin position="181"/>
        <end position="199"/>
    </location>
</feature>
<dbReference type="InterPro" id="IPR050809">
    <property type="entry name" value="UgpAE/MalFG_permease"/>
</dbReference>
<feature type="transmembrane region" description="Helical" evidence="7">
    <location>
        <begin position="120"/>
        <end position="144"/>
    </location>
</feature>
<accession>A0A916YUK1</accession>
<dbReference type="Proteomes" id="UP000612456">
    <property type="component" value="Unassembled WGS sequence"/>
</dbReference>
<dbReference type="PANTHER" id="PTHR43227">
    <property type="entry name" value="BLL4140 PROTEIN"/>
    <property type="match status" value="1"/>
</dbReference>
<comment type="caution">
    <text evidence="9">The sequence shown here is derived from an EMBL/GenBank/DDBJ whole genome shotgun (WGS) entry which is preliminary data.</text>
</comment>
<dbReference type="InterPro" id="IPR035906">
    <property type="entry name" value="MetI-like_sf"/>
</dbReference>
<dbReference type="RefSeq" id="WP_188991373.1">
    <property type="nucleotide sequence ID" value="NZ_BMHP01000001.1"/>
</dbReference>
<feature type="transmembrane region" description="Helical" evidence="7">
    <location>
        <begin position="278"/>
        <end position="299"/>
    </location>
</feature>
<keyword evidence="10" id="KW-1185">Reference proteome</keyword>
<dbReference type="Gene3D" id="1.10.3720.10">
    <property type="entry name" value="MetI-like"/>
    <property type="match status" value="1"/>
</dbReference>
<evidence type="ECO:0000313" key="9">
    <source>
        <dbReference type="EMBL" id="GGD61854.1"/>
    </source>
</evidence>
<dbReference type="GO" id="GO:0055085">
    <property type="term" value="P:transmembrane transport"/>
    <property type="evidence" value="ECO:0007669"/>
    <property type="project" value="InterPro"/>
</dbReference>
<gene>
    <name evidence="9" type="ORF">GCM10010911_19720</name>
</gene>
<reference evidence="9" key="1">
    <citation type="journal article" date="2014" name="Int. J. Syst. Evol. Microbiol.">
        <title>Complete genome sequence of Corynebacterium casei LMG S-19264T (=DSM 44701T), isolated from a smear-ripened cheese.</title>
        <authorList>
            <consortium name="US DOE Joint Genome Institute (JGI-PGF)"/>
            <person name="Walter F."/>
            <person name="Albersmeier A."/>
            <person name="Kalinowski J."/>
            <person name="Ruckert C."/>
        </authorList>
    </citation>
    <scope>NUCLEOTIDE SEQUENCE</scope>
    <source>
        <strain evidence="9">CGMCC 1.15178</strain>
    </source>
</reference>
<evidence type="ECO:0000259" key="8">
    <source>
        <dbReference type="PROSITE" id="PS50928"/>
    </source>
</evidence>
<dbReference type="CDD" id="cd06261">
    <property type="entry name" value="TM_PBP2"/>
    <property type="match status" value="1"/>
</dbReference>
<sequence>MNNKHEMAYRPQNKYWKQFLKRYDLYLMLLLPLAWYIIFMYMPMYGLQIAFKDYLPSNGFWGSTWVGFEHFERFFNSFYFWRLIENTVVIQIFSLLIGFPIPVLLALLINEIRVKKFQKLLQNITYIPHFISVVVIVGMLSLFLDPENGIINNAMSHFGVDPVPFMQKPEWFKSLFISSNIWQSMGWQSIIYVAALSGVDPQLYEAARVDGASRLQRVIHVSIPAILPTIIILLILDIGNFMDIGFQKILLMQNDLNMSSSDVIATFNYRKGILEGDYSYTTAIGLFNAVINFILLITINQIARKKAETSLW</sequence>
<comment type="similarity">
    <text evidence="7">Belongs to the binding-protein-dependent transport system permease family.</text>
</comment>
<evidence type="ECO:0000256" key="7">
    <source>
        <dbReference type="RuleBase" id="RU363032"/>
    </source>
</evidence>
<evidence type="ECO:0000256" key="1">
    <source>
        <dbReference type="ARBA" id="ARBA00004651"/>
    </source>
</evidence>
<dbReference type="PROSITE" id="PS50928">
    <property type="entry name" value="ABC_TM1"/>
    <property type="match status" value="1"/>
</dbReference>
<dbReference type="InterPro" id="IPR000515">
    <property type="entry name" value="MetI-like"/>
</dbReference>
<evidence type="ECO:0000256" key="3">
    <source>
        <dbReference type="ARBA" id="ARBA00022475"/>
    </source>
</evidence>
<evidence type="ECO:0000256" key="4">
    <source>
        <dbReference type="ARBA" id="ARBA00022692"/>
    </source>
</evidence>
<evidence type="ECO:0000256" key="5">
    <source>
        <dbReference type="ARBA" id="ARBA00022989"/>
    </source>
</evidence>